<accession>A0NWR4</accession>
<dbReference type="AlphaFoldDB" id="A0NWR4"/>
<dbReference type="EMBL" id="AAUW01000012">
    <property type="protein sequence ID" value="EAV42985.1"/>
    <property type="molecule type" value="Genomic_DNA"/>
</dbReference>
<comment type="caution">
    <text evidence="1">The sequence shown here is derived from an EMBL/GenBank/DDBJ whole genome shotgun (WGS) entry which is preliminary data.</text>
</comment>
<proteinExistence type="predicted"/>
<reference evidence="1 2" key="1">
    <citation type="submission" date="2006-05" db="EMBL/GenBank/DDBJ databases">
        <authorList>
            <person name="King G."/>
            <person name="Ferriera S."/>
            <person name="Johnson J."/>
            <person name="Kravitz S."/>
            <person name="Beeson K."/>
            <person name="Sutton G."/>
            <person name="Rogers Y.-H."/>
            <person name="Friedman R."/>
            <person name="Frazier M."/>
            <person name="Venter J.C."/>
        </authorList>
    </citation>
    <scope>NUCLEOTIDE SEQUENCE [LARGE SCALE GENOMIC DNA]</scope>
    <source>
        <strain evidence="2">ATCC 25650 / DSM 13394 / JCM 20685 / NBRC 16684 / NCIMB 2208 / IAM 12614 / B1</strain>
    </source>
</reference>
<sequence length="34" mass="4077">MQAEVFLSRQLPFKKNQKTFAFFSRPRSLKKGLF</sequence>
<organism evidence="1 2">
    <name type="scientific">Roseibium aggregatum (strain ATCC 25650 / DSM 13394 / JCM 20685 / NBRC 16684 / NCIMB 2208 / IAM 12614 / B1)</name>
    <name type="common">Stappia aggregata</name>
    <dbReference type="NCBI Taxonomy" id="384765"/>
    <lineage>
        <taxon>Bacteria</taxon>
        <taxon>Pseudomonadati</taxon>
        <taxon>Pseudomonadota</taxon>
        <taxon>Alphaproteobacteria</taxon>
        <taxon>Hyphomicrobiales</taxon>
        <taxon>Stappiaceae</taxon>
        <taxon>Roseibium</taxon>
    </lineage>
</organism>
<protein>
    <submittedName>
        <fullName evidence="1">Uncharacterized protein</fullName>
    </submittedName>
</protein>
<evidence type="ECO:0000313" key="1">
    <source>
        <dbReference type="EMBL" id="EAV42985.1"/>
    </source>
</evidence>
<gene>
    <name evidence="1" type="ORF">SIAM614_16612</name>
</gene>
<evidence type="ECO:0000313" key="2">
    <source>
        <dbReference type="Proteomes" id="UP000004848"/>
    </source>
</evidence>
<name>A0NWR4_ROSAI</name>
<dbReference type="Proteomes" id="UP000004848">
    <property type="component" value="Unassembled WGS sequence"/>
</dbReference>